<evidence type="ECO:0000313" key="3">
    <source>
        <dbReference type="EMBL" id="KAJ8102027.1"/>
    </source>
</evidence>
<dbReference type="RefSeq" id="XP_056045477.1">
    <property type="nucleotide sequence ID" value="XM_056187044.1"/>
</dbReference>
<evidence type="ECO:0000256" key="2">
    <source>
        <dbReference type="SAM" id="Phobius"/>
    </source>
</evidence>
<reference evidence="3" key="1">
    <citation type="submission" date="2023-03" db="EMBL/GenBank/DDBJ databases">
        <title>Near-Complete genome sequence of Lipomyces tetrasporous NRRL Y-64009, an oleaginous yeast capable of growing on lignocellulosic hydrolysates.</title>
        <authorList>
            <consortium name="Lawrence Berkeley National Laboratory"/>
            <person name="Jagtap S.S."/>
            <person name="Liu J.-J."/>
            <person name="Walukiewicz H.E."/>
            <person name="Pangilinan J."/>
            <person name="Lipzen A."/>
            <person name="Ahrendt S."/>
            <person name="Koriabine M."/>
            <person name="Cobaugh K."/>
            <person name="Salamov A."/>
            <person name="Yoshinaga Y."/>
            <person name="Ng V."/>
            <person name="Daum C."/>
            <person name="Grigoriev I.V."/>
            <person name="Slininger P.J."/>
            <person name="Dien B.S."/>
            <person name="Jin Y.-S."/>
            <person name="Rao C.V."/>
        </authorList>
    </citation>
    <scope>NUCLEOTIDE SEQUENCE</scope>
    <source>
        <strain evidence="3">NRRL Y-64009</strain>
    </source>
</reference>
<keyword evidence="2" id="KW-0812">Transmembrane</keyword>
<name>A0AAD7QUZ7_9ASCO</name>
<feature type="compositionally biased region" description="Basic and acidic residues" evidence="1">
    <location>
        <begin position="245"/>
        <end position="257"/>
    </location>
</feature>
<accession>A0AAD7QUZ7</accession>
<protein>
    <submittedName>
        <fullName evidence="3">Uncharacterized protein</fullName>
    </submittedName>
</protein>
<dbReference type="AlphaFoldDB" id="A0AAD7QUZ7"/>
<evidence type="ECO:0000256" key="1">
    <source>
        <dbReference type="SAM" id="MobiDB-lite"/>
    </source>
</evidence>
<gene>
    <name evidence="3" type="ORF">POJ06DRAFT_248553</name>
</gene>
<keyword evidence="2" id="KW-0472">Membrane</keyword>
<comment type="caution">
    <text evidence="3">The sequence shown here is derived from an EMBL/GenBank/DDBJ whole genome shotgun (WGS) entry which is preliminary data.</text>
</comment>
<evidence type="ECO:0000313" key="4">
    <source>
        <dbReference type="Proteomes" id="UP001217417"/>
    </source>
</evidence>
<keyword evidence="2" id="KW-1133">Transmembrane helix</keyword>
<dbReference type="EMBL" id="JARPMG010000003">
    <property type="protein sequence ID" value="KAJ8102027.1"/>
    <property type="molecule type" value="Genomic_DNA"/>
</dbReference>
<feature type="region of interest" description="Disordered" evidence="1">
    <location>
        <begin position="1"/>
        <end position="21"/>
    </location>
</feature>
<organism evidence="3 4">
    <name type="scientific">Lipomyces tetrasporus</name>
    <dbReference type="NCBI Taxonomy" id="54092"/>
    <lineage>
        <taxon>Eukaryota</taxon>
        <taxon>Fungi</taxon>
        <taxon>Dikarya</taxon>
        <taxon>Ascomycota</taxon>
        <taxon>Saccharomycotina</taxon>
        <taxon>Lipomycetes</taxon>
        <taxon>Lipomycetales</taxon>
        <taxon>Lipomycetaceae</taxon>
        <taxon>Lipomyces</taxon>
    </lineage>
</organism>
<sequence>MMRTEETRPYGLAHHDFHGEPMDGIKPSTVSLSSSTTSASSSSMSTLTPSTRVRHIYKKARYFFINRQFADAYTTVLPLITRSTLHDSMDDYMRNHIWKLYLALLDGIMRLPSERLKDAFSRTEIIQFDKLVRECAIWDQITEAFEMLSNLTPDMVLTLTLLCTRHTTKLDAVRVKLENYIQQNPVVQGTPAYSRVVEFYAMVILPACEKWDDARKFVLSNNQLSADKRRDMVRALERLKEKSSEARAEREFKEQQRRSRRRRQEQKENNHAEVNQQGPPFRSLSVASSKSENDKDELRVPMDSYSALSTQEELVSQIARLWGFLARSCRRPYVLGRLLEILLTIIVVTLALSVRENRARLARIVDNLWTRLKKTITMGVLVSYL</sequence>
<dbReference type="Proteomes" id="UP001217417">
    <property type="component" value="Unassembled WGS sequence"/>
</dbReference>
<dbReference type="GeneID" id="80882210"/>
<proteinExistence type="predicted"/>
<keyword evidence="4" id="KW-1185">Reference proteome</keyword>
<feature type="region of interest" description="Disordered" evidence="1">
    <location>
        <begin position="245"/>
        <end position="298"/>
    </location>
</feature>
<feature type="transmembrane region" description="Helical" evidence="2">
    <location>
        <begin position="334"/>
        <end position="354"/>
    </location>
</feature>